<protein>
    <submittedName>
        <fullName evidence="1">Uncharacterized protein</fullName>
    </submittedName>
</protein>
<comment type="caution">
    <text evidence="1">The sequence shown here is derived from an EMBL/GenBank/DDBJ whole genome shotgun (WGS) entry which is preliminary data.</text>
</comment>
<keyword evidence="2" id="KW-1185">Reference proteome</keyword>
<accession>A0A368FPH3</accession>
<reference evidence="1 2" key="1">
    <citation type="submission" date="2014-10" db="EMBL/GenBank/DDBJ databases">
        <title>Draft genome of the hookworm Ancylostoma caninum.</title>
        <authorList>
            <person name="Mitreva M."/>
        </authorList>
    </citation>
    <scope>NUCLEOTIDE SEQUENCE [LARGE SCALE GENOMIC DNA]</scope>
    <source>
        <strain evidence="1 2">Baltimore</strain>
    </source>
</reference>
<gene>
    <name evidence="1" type="ORF">ANCCAN_20120</name>
</gene>
<dbReference type="EMBL" id="JOJR01000832">
    <property type="protein sequence ID" value="RCN34033.1"/>
    <property type="molecule type" value="Genomic_DNA"/>
</dbReference>
<dbReference type="AlphaFoldDB" id="A0A368FPH3"/>
<name>A0A368FPH3_ANCCA</name>
<dbReference type="Proteomes" id="UP000252519">
    <property type="component" value="Unassembled WGS sequence"/>
</dbReference>
<organism evidence="1 2">
    <name type="scientific">Ancylostoma caninum</name>
    <name type="common">Dog hookworm</name>
    <dbReference type="NCBI Taxonomy" id="29170"/>
    <lineage>
        <taxon>Eukaryota</taxon>
        <taxon>Metazoa</taxon>
        <taxon>Ecdysozoa</taxon>
        <taxon>Nematoda</taxon>
        <taxon>Chromadorea</taxon>
        <taxon>Rhabditida</taxon>
        <taxon>Rhabditina</taxon>
        <taxon>Rhabditomorpha</taxon>
        <taxon>Strongyloidea</taxon>
        <taxon>Ancylostomatidae</taxon>
        <taxon>Ancylostomatinae</taxon>
        <taxon>Ancylostoma</taxon>
    </lineage>
</organism>
<proteinExistence type="predicted"/>
<evidence type="ECO:0000313" key="2">
    <source>
        <dbReference type="Proteomes" id="UP000252519"/>
    </source>
</evidence>
<sequence length="59" mass="6544">MTKMKAKKRAVHKAGCETSSRNHCDGLIAQEEASSLEAVSYLRVEGVELSSAFFYLCDF</sequence>
<evidence type="ECO:0000313" key="1">
    <source>
        <dbReference type="EMBL" id="RCN34033.1"/>
    </source>
</evidence>